<protein>
    <submittedName>
        <fullName evidence="1">Uncharacterized conserved protein YdbL, DUF1318 family</fullName>
    </submittedName>
</protein>
<dbReference type="Pfam" id="PF07027">
    <property type="entry name" value="DUF1318"/>
    <property type="match status" value="1"/>
</dbReference>
<dbReference type="EMBL" id="FNAP01000007">
    <property type="protein sequence ID" value="SDE46699.1"/>
    <property type="molecule type" value="Genomic_DNA"/>
</dbReference>
<organism evidence="1 2">
    <name type="scientific">Rhodospira trueperi</name>
    <dbReference type="NCBI Taxonomy" id="69960"/>
    <lineage>
        <taxon>Bacteria</taxon>
        <taxon>Pseudomonadati</taxon>
        <taxon>Pseudomonadota</taxon>
        <taxon>Alphaproteobacteria</taxon>
        <taxon>Rhodospirillales</taxon>
        <taxon>Rhodospirillaceae</taxon>
        <taxon>Rhodospira</taxon>
    </lineage>
</organism>
<dbReference type="STRING" id="69960.SAMN05421720_10742"/>
<sequence>MKVGPAAIERRSQARIGFAWTAGMMVALALTVFAPPAAAQSLDQLRANGAVCERPDGLLHALSSNGAVVQQVDTINRQRLAAYEKLARDTNTSVEQVRIVSGEKLQSRYGGCP</sequence>
<accession>A0A1G7D594</accession>
<keyword evidence="2" id="KW-1185">Reference proteome</keyword>
<dbReference type="AlphaFoldDB" id="A0A1G7D594"/>
<evidence type="ECO:0000313" key="1">
    <source>
        <dbReference type="EMBL" id="SDE46699.1"/>
    </source>
</evidence>
<proteinExistence type="predicted"/>
<evidence type="ECO:0000313" key="2">
    <source>
        <dbReference type="Proteomes" id="UP000199412"/>
    </source>
</evidence>
<dbReference type="OrthoDB" id="7362294at2"/>
<gene>
    <name evidence="1" type="ORF">SAMN05421720_10742</name>
</gene>
<reference evidence="1 2" key="1">
    <citation type="submission" date="2016-10" db="EMBL/GenBank/DDBJ databases">
        <authorList>
            <person name="de Groot N.N."/>
        </authorList>
    </citation>
    <scope>NUCLEOTIDE SEQUENCE [LARGE SCALE GENOMIC DNA]</scope>
    <source>
        <strain evidence="1 2">ATCC 700224</strain>
    </source>
</reference>
<dbReference type="Proteomes" id="UP000199412">
    <property type="component" value="Unassembled WGS sequence"/>
</dbReference>
<name>A0A1G7D594_9PROT</name>
<dbReference type="InterPro" id="IPR008309">
    <property type="entry name" value="YdbL"/>
</dbReference>